<dbReference type="Gene3D" id="2.30.110.10">
    <property type="entry name" value="Electron Transport, Fmn-binding Protein, Chain A"/>
    <property type="match status" value="1"/>
</dbReference>
<keyword evidence="4" id="KW-1185">Reference proteome</keyword>
<proteinExistence type="predicted"/>
<dbReference type="EMBL" id="BAABDD010000003">
    <property type="protein sequence ID" value="GAA3731006.1"/>
    <property type="molecule type" value="Genomic_DNA"/>
</dbReference>
<dbReference type="InterPro" id="IPR012349">
    <property type="entry name" value="Split_barrel_FMN-bd"/>
</dbReference>
<dbReference type="SUPFAM" id="SSF50475">
    <property type="entry name" value="FMN-binding split barrel"/>
    <property type="match status" value="1"/>
</dbReference>
<dbReference type="PANTHER" id="PTHR42815">
    <property type="entry name" value="FAD-BINDING, PUTATIVE (AFU_ORTHOLOGUE AFUA_6G07600)-RELATED"/>
    <property type="match status" value="1"/>
</dbReference>
<sequence length="225" mass="25473">MPEFGDRGAGLGTAGPDLLHRWPGSTGEHRMQELFGSSDRARRFYRDQVLDHLNEAMREFVARQDMVFVATADAQGACDSSLRTGPPGFVHVVDERTLAYPEYRGNGVLASVGNMSENPHIGLMFLDFERDRIGLHVNGTVTIFDEAEMRRHTPELPEPAIPGQQAQMWVVTRIEEAYLHCRKHIPHMRRVSEREAEDWGTDDTRRKGGDFFAAKQTPSPWDGRE</sequence>
<organism evidence="3 4">
    <name type="scientific">Salinactinospora qingdaonensis</name>
    <dbReference type="NCBI Taxonomy" id="702744"/>
    <lineage>
        <taxon>Bacteria</taxon>
        <taxon>Bacillati</taxon>
        <taxon>Actinomycetota</taxon>
        <taxon>Actinomycetes</taxon>
        <taxon>Streptosporangiales</taxon>
        <taxon>Nocardiopsidaceae</taxon>
        <taxon>Salinactinospora</taxon>
    </lineage>
</organism>
<dbReference type="Pfam" id="PF01243">
    <property type="entry name" value="PNPOx_N"/>
    <property type="match status" value="1"/>
</dbReference>
<name>A0ABP7F4Z0_9ACTN</name>
<feature type="domain" description="Pyridoxamine 5'-phosphate oxidase N-terminal" evidence="2">
    <location>
        <begin position="53"/>
        <end position="178"/>
    </location>
</feature>
<reference evidence="4" key="1">
    <citation type="journal article" date="2019" name="Int. J. Syst. Evol. Microbiol.">
        <title>The Global Catalogue of Microorganisms (GCM) 10K type strain sequencing project: providing services to taxonomists for standard genome sequencing and annotation.</title>
        <authorList>
            <consortium name="The Broad Institute Genomics Platform"/>
            <consortium name="The Broad Institute Genome Sequencing Center for Infectious Disease"/>
            <person name="Wu L."/>
            <person name="Ma J."/>
        </authorList>
    </citation>
    <scope>NUCLEOTIDE SEQUENCE [LARGE SCALE GENOMIC DNA]</scope>
    <source>
        <strain evidence="4">JCM 17137</strain>
    </source>
</reference>
<evidence type="ECO:0000259" key="2">
    <source>
        <dbReference type="Pfam" id="PF01243"/>
    </source>
</evidence>
<evidence type="ECO:0000313" key="4">
    <source>
        <dbReference type="Proteomes" id="UP001500908"/>
    </source>
</evidence>
<accession>A0ABP7F4Z0</accession>
<evidence type="ECO:0000256" key="1">
    <source>
        <dbReference type="SAM" id="MobiDB-lite"/>
    </source>
</evidence>
<feature type="region of interest" description="Disordered" evidence="1">
    <location>
        <begin position="191"/>
        <end position="225"/>
    </location>
</feature>
<comment type="caution">
    <text evidence="3">The sequence shown here is derived from an EMBL/GenBank/DDBJ whole genome shotgun (WGS) entry which is preliminary data.</text>
</comment>
<dbReference type="PANTHER" id="PTHR42815:SF2">
    <property type="entry name" value="FAD-BINDING, PUTATIVE (AFU_ORTHOLOGUE AFUA_6G07600)-RELATED"/>
    <property type="match status" value="1"/>
</dbReference>
<protein>
    <recommendedName>
        <fullName evidence="2">Pyridoxamine 5'-phosphate oxidase N-terminal domain-containing protein</fullName>
    </recommendedName>
</protein>
<dbReference type="Proteomes" id="UP001500908">
    <property type="component" value="Unassembled WGS sequence"/>
</dbReference>
<gene>
    <name evidence="3" type="ORF">GCM10022402_09580</name>
</gene>
<evidence type="ECO:0000313" key="3">
    <source>
        <dbReference type="EMBL" id="GAA3731006.1"/>
    </source>
</evidence>
<feature type="region of interest" description="Disordered" evidence="1">
    <location>
        <begin position="1"/>
        <end position="25"/>
    </location>
</feature>
<dbReference type="InterPro" id="IPR011576">
    <property type="entry name" value="Pyridox_Oxase_N"/>
</dbReference>